<evidence type="ECO:0000256" key="13">
    <source>
        <dbReference type="SAM" id="Coils"/>
    </source>
</evidence>
<dbReference type="FunFam" id="2.10.25.10:FF:000069">
    <property type="entry name" value="Laminin subunit alpha 1"/>
    <property type="match status" value="1"/>
</dbReference>
<feature type="disulfide bond" evidence="11">
    <location>
        <begin position="3239"/>
        <end position="3266"/>
    </location>
</feature>
<evidence type="ECO:0000313" key="20">
    <source>
        <dbReference type="Proteomes" id="UP000198287"/>
    </source>
</evidence>
<dbReference type="FunFam" id="2.10.25.10:FF:000033">
    <property type="entry name" value="Laminin subunit alpha 2"/>
    <property type="match status" value="1"/>
</dbReference>
<dbReference type="PROSITE" id="PS50073">
    <property type="entry name" value="COPPER_FIST_2"/>
    <property type="match status" value="1"/>
</dbReference>
<keyword evidence="3" id="KW-0272">Extracellular matrix</keyword>
<feature type="domain" description="Laminin N-terminal" evidence="18">
    <location>
        <begin position="22"/>
        <end position="317"/>
    </location>
</feature>
<evidence type="ECO:0000256" key="1">
    <source>
        <dbReference type="ARBA" id="ARBA00004302"/>
    </source>
</evidence>
<gene>
    <name evidence="19" type="ORF">Fcan01_18557</name>
</gene>
<feature type="domain" description="Laminin EGF-like" evidence="15">
    <location>
        <begin position="445"/>
        <end position="499"/>
    </location>
</feature>
<dbReference type="PROSITE" id="PS01248">
    <property type="entry name" value="EGF_LAM_1"/>
    <property type="match status" value="6"/>
</dbReference>
<feature type="disulfide bond" evidence="12">
    <location>
        <begin position="1672"/>
        <end position="1689"/>
    </location>
</feature>
<dbReference type="SUPFAM" id="SSF57196">
    <property type="entry name" value="EGF/Laminin"/>
    <property type="match status" value="13"/>
</dbReference>
<feature type="disulfide bond" evidence="12">
    <location>
        <begin position="1193"/>
        <end position="1205"/>
    </location>
</feature>
<feature type="domain" description="Laminin EGF-like" evidence="15">
    <location>
        <begin position="1001"/>
        <end position="1048"/>
    </location>
</feature>
<feature type="disulfide bond" evidence="12">
    <location>
        <begin position="1022"/>
        <end position="1031"/>
    </location>
</feature>
<feature type="domain" description="Laminin G" evidence="14">
    <location>
        <begin position="3086"/>
        <end position="3266"/>
    </location>
</feature>
<dbReference type="SMART" id="SM00282">
    <property type="entry name" value="LamG"/>
    <property type="match status" value="5"/>
</dbReference>
<dbReference type="GO" id="GO:0003700">
    <property type="term" value="F:DNA-binding transcription factor activity"/>
    <property type="evidence" value="ECO:0007669"/>
    <property type="project" value="InterPro"/>
</dbReference>
<evidence type="ECO:0000256" key="3">
    <source>
        <dbReference type="ARBA" id="ARBA00022530"/>
    </source>
</evidence>
<dbReference type="InterPro" id="IPR001083">
    <property type="entry name" value="Cu_fist_DNA-bd_dom"/>
</dbReference>
<feature type="domain" description="Copper-fist" evidence="16">
    <location>
        <begin position="1294"/>
        <end position="1337"/>
    </location>
</feature>
<dbReference type="Pfam" id="PF24973">
    <property type="entry name" value="EGF_LMN_ATRN"/>
    <property type="match status" value="2"/>
</dbReference>
<dbReference type="InterPro" id="IPR000742">
    <property type="entry name" value="EGF"/>
</dbReference>
<feature type="disulfide bond" evidence="12">
    <location>
        <begin position="475"/>
        <end position="484"/>
    </location>
</feature>
<feature type="domain" description="Laminin EGF-like" evidence="15">
    <location>
        <begin position="1049"/>
        <end position="1097"/>
    </location>
</feature>
<keyword evidence="10 12" id="KW-0424">Laminin EGF-like domain</keyword>
<dbReference type="InterPro" id="IPR013320">
    <property type="entry name" value="ConA-like_dom_sf"/>
</dbReference>
<sequence>YYEETSSEEQFANRNRINGNFSGNGITPPVLNLATRANIFSNATCGEREPETYCKLVEHVYLARARTSQQCSVCDDQAGNGKRHPIKFAIDGSNRWWQSPSLQNGRQYEWVTITIDLKQVHQVAYIIIKAAISSRPGNWILERSLDGIVYMPWQYYAISDEECWTRYKIRAKPGKPQYDHDEEIICTSYYSSLYPLEGGEIHTSLVNGRPGADGPSERLTKFTMARPCLKIKNIFGFSGSGFGFEPPVRVRVRVPANGYGFFGLASGFGSVVPACWVERRVVIGNANLSLIKCFLSPQSTILRRYFYSIKDISIGGHCVCFGHANECVFDKHVQSEICNCQHNTCGPQCDVCCPLFNNKPWGAGNSTARATCEACECHGQADACIFDPLIASQKLSINADGAMDGGGVCLDCKAHTTGINCERCEEGFFRPRGVMRNDARPCVKCQCDARGSDGSCVADDTAALLMGKEPGDCICKAGFTGKFCDQCEMGYRGFPNCNSCPCHFPGIVNMECEGDCVCKENVQGQLCTECKKGFYNLIKGNPTGCTQCFCHAVTDKCTSSNFAITRMMDHDNWFVTDLHGTKVIALSPTGGTYHIANEEFSSFSMYYWGNAKTFSGNRVLSYGLQMTFYTSWIQARGDTSGKPITEYDLIIQSTNNMLAFSNKFHDGNNATVHVTLNEIDCVVLPDIDNNIIQRNPTPALGTPCTRFDVMEGTHDVKRLLVRAKYHTDQIEGMLGYAYMEKADVNTIAGPGEKTATSVELCSCPPGYSGTSCQDCSYGYRKSNSDSWLNSCVKCDCNGHSPTCSFDGKCLSCEHNTKGERCSDCRTGFYGNANTESQFACKPCECPLAIDTNNFSPTCQMLGNSYECTACPAGYEGPFCERCGNGYYGNPTQPGDYCKRCDCNLDGNPSNEGNICDHLTGECLICPRNTIGWNCDECLPGHFGNPLNGTCSPCRCDETGSASITSCHPDTGQCPCKDAFTGRRCNECMKGHGNREEGCTSCGCNPIGSKSLDCDPESGQCHCKPGIGGRFCNKCLDLHFGFSNSGCLPCDCHPDGSDSALCDLNTGQCHCRPNVRGSKCSECSPGFWNIQCGTGCVRCDCDPVGSASSHCDSETGQCLCKPGVGGTKRCDRCLNNCYGFGENGCRPCDPCLTPGHVCDSHSGRCECPANVEGDLCTKCTVGYWGNPRYGCKPCNCSQQGASTPQCSPESGKCNCAPGFSGDKCDKCKFGYFNYPQCTPCSCDSHGTDDRFCNNDGLCSCADNGQCHCKDNVIGAKCDRCRDGTYGLEPENPDGCMECFCFHRTTKCSHGYFKWQRFGLLNFLNSQNLMVMRSPGSPNYHHFNPFAHFEGRQRCYVNLALPSDRHVVPSANSEHQLRLVNNLIIIPDQANDIIIEKDISFSAPLYWQLPHIFLGDKASTYQCHSTIIVQIQRYPSLILEHYSTAFDPVGYHEVRLHEDEWRLKNGPYNGVVTKETMMVALQNLHHILLRGTHGPEVTNATLFNVSLDIAIPSTNIDKSMAHGIEVCECPPQYNSTSCQNPRIGFYRWYKRDYITSTVIIDLVGEARPCECNGRSNSCDTETGFCQNCLENTGGRHCEQCAVGYYGDPFEKCLPCPCPSIWNTHAESCYLPPNSEQFECFCRPGYTGAACDRCAYGYYGRPWETGGHCSACKHCNEHGSVSDECHEVTGQCNCKPGISGQTCSKCADRHVIVGKTCTSCDDQCTGTLLNELRDMALEIKDVHIDQQAVSAIKHLMNFDNTTKNLEAQVNNKIITRAFIDDIPTHETLSGLMLGRAREQEEQCGSSLVDAHATKRKGQDLVNRVELIRNEIRRQIHNYDQGKEQGPDLSVVEEEIATMVKTLNATSDIIEEISDMAEDELEAVNDLFDLVLVKVFNSTAVSLLQSKIMKVRENLEDLMQYISQADKNSDEAARMVILAREFLDTGRVNVDTIDDLTIEMEMTSVMTTTTLSDTGYTKTELEQVLLMLEDIMRDFRNRTKELEILETNLFELVPLFRVTYAQPAFDHVKGLEQQAQYVEGLLVQINGSEPFEAVTAYQRIKEGFDKAFELARDAEKYGSDATEKVEEVLSQHSGEVLLRYSADMIKEGLVLSGIVENSMRSNISACNSAIDSLKWRMKIANDSFNNMKIKIDELGESMNLDNLIERIDEVSDTVNEVGMTVMEMEDKIQRELKSRINSIGIGIGDDDTSSLDAVDASVQVNNAQHRLRELKSETSRAERLQKDSEQRMETTDDKMKYLKALIKQARHKANTVGVSIGPDETGTCFRLYKWPVVNGATSIKFNFAPTKFSDSLLFYWPSSITSDFISIEMVSGQIKASWDLGSGLRTLIHPKKLSDVSENSIDPDFWVQIQLERVGSFVTLDVKPITISDNSVFMVPLPSATSILYSNDDEEMTLMTLAADDLIHIGGMSKLMREGLVTNGLSGCIHNLRVNHQSIGLWNFVGNEGCAPCVECPNIDSEPNSGDLEYYFDGRGYSVVNRVQSKTFNSKFFDVSVEFRTLSENGLIFLTVNKTIGQMISLEITGGKLLLQVWHKWNDQASSLRIESGPNATYNDGNWVNVRAVWVYQKGMQIGKLMIGDKDFTQQKQSPPLSLDLLSAVYHIGGVSPIFDPTKWKELVSVVPYVGCMKNILINNSPYDPLSGTYYGVESPCGGKTVYKTSFEGDGFAEFGSKPMAKSFKFGFSFKTLSPTGLLVLSTNAKLNSVDDNYYAVYLENGQAKVQIGTPHGLVFLVANGTRYDDGKYHAIRFVKKNSRKVILFMDDEEIMESRLPKSVSVVTAPTNRGLFLGGTHPEIRTQYQDSALTVTRGFTGCIQNFYFDNQIMSFSFPISHRNHNLGQCPKHHEYDPVSIPTHFLYPNTMGSLGMNKYDTVSRVVEDSCSAHEHVIEQEDPISSLKFGDSPNSYVTLNLEGNKHLKQRFNLTFSFRTYYPNGLLFQGLRKKGNGQCLMAYLKDGQIIVKLYGERSQDLVSPLTSLNDGIWHQISLVKADDKMFLYVDNRDASQTQVPKIKAISKLNLGGIPPHGHDCLENSIHKPEQFKGCLQNFIINSHVINFETNHATLNEVNPCFRSVERGTFFRAGSFAIYTYNLTLGTTLELEMEYRSDSKNGLLLSFIPNKSSRFPTFSIFLDNGNVIARESTSVDDFYEATTDFEEGDSVCDGRWHSLQANYEKGSITLRVDGKSPIYAVAEPTRSSYNGNSVVGSLFIGGVEEGASRLTKKLQFHGCIRNMSVNQERKDWTDMPFLSQVYLNSCPAA</sequence>
<feature type="domain" description="Laminin EGF-like" evidence="15">
    <location>
        <begin position="1567"/>
        <end position="1612"/>
    </location>
</feature>
<feature type="disulfide bond" evidence="12">
    <location>
        <begin position="500"/>
        <end position="512"/>
    </location>
</feature>
<keyword evidence="5" id="KW-0677">Repeat</keyword>
<comment type="subcellular location">
    <subcellularLocation>
        <location evidence="1">Secreted</location>
        <location evidence="1">Extracellular space</location>
        <location evidence="1">Extracellular matrix</location>
        <location evidence="1">Basement membrane</location>
    </subcellularLocation>
</comment>
<dbReference type="Gene3D" id="2.10.25.10">
    <property type="entry name" value="Laminin"/>
    <property type="match status" value="14"/>
</dbReference>
<name>A0A226DQV6_FOLCA</name>
<feature type="disulfide bond" evidence="12">
    <location>
        <begin position="925"/>
        <end position="934"/>
    </location>
</feature>
<dbReference type="InterPro" id="IPR008211">
    <property type="entry name" value="Laminin_N"/>
</dbReference>
<dbReference type="SUPFAM" id="SSF49899">
    <property type="entry name" value="Concanavalin A-like lectins/glucanases"/>
    <property type="match status" value="5"/>
</dbReference>
<feature type="domain" description="Laminin G" evidence="14">
    <location>
        <begin position="2273"/>
        <end position="2468"/>
    </location>
</feature>
<evidence type="ECO:0000256" key="11">
    <source>
        <dbReference type="PROSITE-ProRule" id="PRU00122"/>
    </source>
</evidence>
<dbReference type="InterPro" id="IPR056863">
    <property type="entry name" value="LMN_ATRN_NET-like_EGF"/>
</dbReference>
<feature type="disulfide bond" evidence="12">
    <location>
        <begin position="1051"/>
        <end position="1068"/>
    </location>
</feature>
<evidence type="ECO:0000256" key="10">
    <source>
        <dbReference type="ARBA" id="ARBA00023292"/>
    </source>
</evidence>
<evidence type="ECO:0000313" key="19">
    <source>
        <dbReference type="EMBL" id="OXA47057.1"/>
    </source>
</evidence>
<evidence type="ECO:0000256" key="6">
    <source>
        <dbReference type="ARBA" id="ARBA00022869"/>
    </source>
</evidence>
<feature type="domain" description="Laminin EGF-like" evidence="15">
    <location>
        <begin position="953"/>
        <end position="1000"/>
    </location>
</feature>
<feature type="disulfide bond" evidence="12">
    <location>
        <begin position="975"/>
        <end position="984"/>
    </location>
</feature>
<feature type="disulfide bond" evidence="12">
    <location>
        <begin position="1001"/>
        <end position="1013"/>
    </location>
</feature>
<feature type="disulfide bond" evidence="12">
    <location>
        <begin position="1691"/>
        <end position="1700"/>
    </location>
</feature>
<feature type="disulfide bond" evidence="12">
    <location>
        <begin position="1003"/>
        <end position="1020"/>
    </location>
</feature>
<evidence type="ECO:0000259" key="16">
    <source>
        <dbReference type="PROSITE" id="PS50073"/>
    </source>
</evidence>
<evidence type="ECO:0000256" key="2">
    <source>
        <dbReference type="ARBA" id="ARBA00022525"/>
    </source>
</evidence>
<evidence type="ECO:0000256" key="12">
    <source>
        <dbReference type="PROSITE-ProRule" id="PRU00460"/>
    </source>
</evidence>
<keyword evidence="7 13" id="KW-0175">Coiled coil</keyword>
<feature type="disulfide bond" evidence="12">
    <location>
        <begin position="812"/>
        <end position="821"/>
    </location>
</feature>
<evidence type="ECO:0000256" key="5">
    <source>
        <dbReference type="ARBA" id="ARBA00022737"/>
    </source>
</evidence>
<dbReference type="SMART" id="SM00181">
    <property type="entry name" value="EGF"/>
    <property type="match status" value="11"/>
</dbReference>
<dbReference type="Pfam" id="PF02210">
    <property type="entry name" value="Laminin_G_2"/>
    <property type="match status" value="5"/>
</dbReference>
<evidence type="ECO:0000259" key="15">
    <source>
        <dbReference type="PROSITE" id="PS50027"/>
    </source>
</evidence>
<dbReference type="GO" id="GO:0009888">
    <property type="term" value="P:tissue development"/>
    <property type="evidence" value="ECO:0007669"/>
    <property type="project" value="TreeGrafter"/>
</dbReference>
<feature type="domain" description="Laminin EGF-like" evidence="15">
    <location>
        <begin position="900"/>
        <end position="952"/>
    </location>
</feature>
<feature type="domain" description="Laminin G" evidence="14">
    <location>
        <begin position="2908"/>
        <end position="3081"/>
    </location>
</feature>
<dbReference type="GO" id="GO:0005604">
    <property type="term" value="C:basement membrane"/>
    <property type="evidence" value="ECO:0007669"/>
    <property type="project" value="UniProtKB-SubCell"/>
</dbReference>
<dbReference type="STRING" id="158441.A0A226DQV6"/>
<feature type="disulfide bond" evidence="11">
    <location>
        <begin position="2826"/>
        <end position="2853"/>
    </location>
</feature>
<dbReference type="Gene3D" id="2.60.120.260">
    <property type="entry name" value="Galactose-binding domain-like"/>
    <property type="match status" value="1"/>
</dbReference>
<feature type="coiled-coil region" evidence="13">
    <location>
        <begin position="2209"/>
        <end position="2243"/>
    </location>
</feature>
<proteinExistence type="predicted"/>
<feature type="non-terminal residue" evidence="19">
    <location>
        <position position="1"/>
    </location>
</feature>
<feature type="disulfide bond" evidence="12">
    <location>
        <begin position="518"/>
        <end position="527"/>
    </location>
</feature>
<feature type="disulfide bond" evidence="12">
    <location>
        <begin position="1049"/>
        <end position="1061"/>
    </location>
</feature>
<evidence type="ECO:0000256" key="8">
    <source>
        <dbReference type="ARBA" id="ARBA00023157"/>
    </source>
</evidence>
<feature type="disulfide bond" evidence="12">
    <location>
        <begin position="1586"/>
        <end position="1595"/>
    </location>
</feature>
<dbReference type="PANTHER" id="PTHR10574:SF436">
    <property type="entry name" value="LAMININ SUBUNIT ALPHA-2"/>
    <property type="match status" value="1"/>
</dbReference>
<feature type="disulfide bond" evidence="12">
    <location>
        <begin position="1070"/>
        <end position="1079"/>
    </location>
</feature>
<dbReference type="GO" id="GO:0003677">
    <property type="term" value="F:DNA binding"/>
    <property type="evidence" value="ECO:0007669"/>
    <property type="project" value="InterPro"/>
</dbReference>
<feature type="disulfide bond" evidence="12">
    <location>
        <begin position="1100"/>
        <end position="1117"/>
    </location>
</feature>
<keyword evidence="8 12" id="KW-1015">Disulfide bond</keyword>
<organism evidence="19 20">
    <name type="scientific">Folsomia candida</name>
    <name type="common">Springtail</name>
    <dbReference type="NCBI Taxonomy" id="158441"/>
    <lineage>
        <taxon>Eukaryota</taxon>
        <taxon>Metazoa</taxon>
        <taxon>Ecdysozoa</taxon>
        <taxon>Arthropoda</taxon>
        <taxon>Hexapoda</taxon>
        <taxon>Collembola</taxon>
        <taxon>Entomobryomorpha</taxon>
        <taxon>Isotomoidea</taxon>
        <taxon>Isotomidae</taxon>
        <taxon>Proisotominae</taxon>
        <taxon>Folsomia</taxon>
    </lineage>
</organism>
<feature type="disulfide bond" evidence="12">
    <location>
        <begin position="1098"/>
        <end position="1110"/>
    </location>
</feature>
<dbReference type="SMART" id="SM00136">
    <property type="entry name" value="LamNT"/>
    <property type="match status" value="1"/>
</dbReference>
<feature type="disulfide bond" evidence="12">
    <location>
        <begin position="1195"/>
        <end position="1212"/>
    </location>
</feature>
<dbReference type="SMART" id="SM00180">
    <property type="entry name" value="EGF_Lam"/>
    <property type="match status" value="17"/>
</dbReference>
<evidence type="ECO:0000259" key="17">
    <source>
        <dbReference type="PROSITE" id="PS51115"/>
    </source>
</evidence>
<dbReference type="PRINTS" id="PR00011">
    <property type="entry name" value="EGFLAMININ"/>
</dbReference>
<dbReference type="CDD" id="cd00110">
    <property type="entry name" value="LamG"/>
    <property type="match status" value="5"/>
</dbReference>
<feature type="disulfide bond" evidence="12">
    <location>
        <begin position="1214"/>
        <end position="1223"/>
    </location>
</feature>
<dbReference type="SMART" id="SM00281">
    <property type="entry name" value="LamB"/>
    <property type="match status" value="2"/>
</dbReference>
<dbReference type="InterPro" id="IPR000034">
    <property type="entry name" value="Laminin_IV"/>
</dbReference>
<dbReference type="EMBL" id="LNIX01000014">
    <property type="protein sequence ID" value="OXA47057.1"/>
    <property type="molecule type" value="Genomic_DNA"/>
</dbReference>
<accession>A0A226DQV6</accession>
<evidence type="ECO:0000256" key="4">
    <source>
        <dbReference type="ARBA" id="ARBA00022729"/>
    </source>
</evidence>
<feature type="domain" description="Laminin EGF-like" evidence="15">
    <location>
        <begin position="1669"/>
        <end position="1716"/>
    </location>
</feature>
<dbReference type="GO" id="GO:0005507">
    <property type="term" value="F:copper ion binding"/>
    <property type="evidence" value="ECO:0007669"/>
    <property type="project" value="InterPro"/>
</dbReference>
<reference evidence="19 20" key="1">
    <citation type="submission" date="2015-12" db="EMBL/GenBank/DDBJ databases">
        <title>The genome of Folsomia candida.</title>
        <authorList>
            <person name="Faddeeva A."/>
            <person name="Derks M.F."/>
            <person name="Anvar Y."/>
            <person name="Smit S."/>
            <person name="Van Straalen N."/>
            <person name="Roelofs D."/>
        </authorList>
    </citation>
    <scope>NUCLEOTIDE SEQUENCE [LARGE SCALE GENOMIC DNA]</scope>
    <source>
        <strain evidence="19 20">VU population</strain>
        <tissue evidence="19">Whole body</tissue>
    </source>
</reference>
<dbReference type="PROSITE" id="PS51117">
    <property type="entry name" value="LAMININ_NTER"/>
    <property type="match status" value="1"/>
</dbReference>
<dbReference type="InterPro" id="IPR001791">
    <property type="entry name" value="Laminin_G"/>
</dbReference>
<keyword evidence="6" id="KW-0084">Basement membrane</keyword>
<dbReference type="FunFam" id="2.10.25.10:FF:000188">
    <property type="entry name" value="Laminin subunit gamma 2"/>
    <property type="match status" value="3"/>
</dbReference>
<dbReference type="Gene3D" id="2.170.300.10">
    <property type="entry name" value="Tie2 ligand-binding domain superfamily"/>
    <property type="match status" value="2"/>
</dbReference>
<feature type="disulfide bond" evidence="12">
    <location>
        <begin position="1239"/>
        <end position="1251"/>
    </location>
</feature>
<dbReference type="Pfam" id="PF00055">
    <property type="entry name" value="Laminin_N"/>
    <property type="match status" value="1"/>
</dbReference>
<evidence type="ECO:0000256" key="9">
    <source>
        <dbReference type="ARBA" id="ARBA00023180"/>
    </source>
</evidence>
<dbReference type="PROSITE" id="PS50027">
    <property type="entry name" value="EGF_LAM_2"/>
    <property type="match status" value="12"/>
</dbReference>
<dbReference type="FunFam" id="2.10.25.10:FF:000135">
    <property type="entry name" value="Laminin subunit beta 4"/>
    <property type="match status" value="1"/>
</dbReference>
<dbReference type="InterPro" id="IPR002049">
    <property type="entry name" value="LE_dom"/>
</dbReference>
<dbReference type="FunFam" id="2.10.25.10:FF:000209">
    <property type="entry name" value="Laminin subunit alpha 5"/>
    <property type="match status" value="1"/>
</dbReference>
<feature type="domain" description="Laminin EGF-like" evidence="15">
    <location>
        <begin position="1193"/>
        <end position="1238"/>
    </location>
</feature>
<dbReference type="CDD" id="cd00055">
    <property type="entry name" value="EGF_Lam"/>
    <property type="match status" value="17"/>
</dbReference>
<protein>
    <submittedName>
        <fullName evidence="19">Laminin subunit alpha-1</fullName>
    </submittedName>
</protein>
<comment type="caution">
    <text evidence="19">The sequence shown here is derived from an EMBL/GenBank/DDBJ whole genome shotgun (WGS) entry which is preliminary data.</text>
</comment>
<keyword evidence="2" id="KW-0964">Secreted</keyword>
<feature type="domain" description="Laminin G" evidence="14">
    <location>
        <begin position="2479"/>
        <end position="2665"/>
    </location>
</feature>
<dbReference type="Proteomes" id="UP000198287">
    <property type="component" value="Unassembled WGS sequence"/>
</dbReference>
<evidence type="ECO:0000256" key="7">
    <source>
        <dbReference type="ARBA" id="ARBA00023054"/>
    </source>
</evidence>
<feature type="domain" description="Laminin EGF-like" evidence="15">
    <location>
        <begin position="1239"/>
        <end position="1296"/>
    </location>
</feature>
<dbReference type="InterPro" id="IPR050440">
    <property type="entry name" value="Laminin/Netrin_ECM"/>
</dbReference>
<dbReference type="GO" id="GO:0007411">
    <property type="term" value="P:axon guidance"/>
    <property type="evidence" value="ECO:0007669"/>
    <property type="project" value="TreeGrafter"/>
</dbReference>
<evidence type="ECO:0000259" key="18">
    <source>
        <dbReference type="PROSITE" id="PS51117"/>
    </source>
</evidence>
<dbReference type="PROSITE" id="PS00022">
    <property type="entry name" value="EGF_1"/>
    <property type="match status" value="1"/>
</dbReference>
<comment type="caution">
    <text evidence="12">Lacks conserved residue(s) required for the propagation of feature annotation.</text>
</comment>
<feature type="domain" description="Laminin G" evidence="14">
    <location>
        <begin position="2670"/>
        <end position="2853"/>
    </location>
</feature>
<dbReference type="GO" id="GO:0009887">
    <property type="term" value="P:animal organ morphogenesis"/>
    <property type="evidence" value="ECO:0007669"/>
    <property type="project" value="TreeGrafter"/>
</dbReference>
<dbReference type="Gene3D" id="2.60.120.200">
    <property type="match status" value="5"/>
</dbReference>
<dbReference type="PANTHER" id="PTHR10574">
    <property type="entry name" value="NETRIN/LAMININ-RELATED"/>
    <property type="match status" value="1"/>
</dbReference>
<dbReference type="OrthoDB" id="8545473at2759"/>
<evidence type="ECO:0000259" key="14">
    <source>
        <dbReference type="PROSITE" id="PS50025"/>
    </source>
</evidence>
<feature type="domain" description="Laminin EGF-like" evidence="15">
    <location>
        <begin position="794"/>
        <end position="842"/>
    </location>
</feature>
<dbReference type="GO" id="GO:0005201">
    <property type="term" value="F:extracellular matrix structural constituent"/>
    <property type="evidence" value="ECO:0007669"/>
    <property type="project" value="TreeGrafter"/>
</dbReference>
<keyword evidence="20" id="KW-1185">Reference proteome</keyword>
<feature type="domain" description="Laminin IV type A" evidence="17">
    <location>
        <begin position="568"/>
        <end position="760"/>
    </location>
</feature>
<feature type="domain" description="Laminin EGF-like" evidence="15">
    <location>
        <begin position="500"/>
        <end position="547"/>
    </location>
</feature>
<feature type="domain" description="Laminin EGF-like" evidence="15">
    <location>
        <begin position="1098"/>
        <end position="1146"/>
    </location>
</feature>
<keyword evidence="9" id="KW-0325">Glycoprotein</keyword>
<dbReference type="FunFam" id="2.10.25.10:FF:000242">
    <property type="entry name" value="Laminin subunit alpha 1"/>
    <property type="match status" value="2"/>
</dbReference>
<keyword evidence="4" id="KW-0732">Signal</keyword>
<feature type="disulfide bond" evidence="12">
    <location>
        <begin position="1267"/>
        <end position="1276"/>
    </location>
</feature>
<dbReference type="PROSITE" id="PS50025">
    <property type="entry name" value="LAM_G_DOMAIN"/>
    <property type="match status" value="5"/>
</dbReference>
<dbReference type="PROSITE" id="PS51115">
    <property type="entry name" value="LAMININ_IVA"/>
    <property type="match status" value="2"/>
</dbReference>
<dbReference type="OMA" id="TVRQHVH"/>
<dbReference type="Pfam" id="PF00053">
    <property type="entry name" value="EGF_laminin"/>
    <property type="match status" value="14"/>
</dbReference>
<dbReference type="Pfam" id="PF00052">
    <property type="entry name" value="Laminin_B"/>
    <property type="match status" value="2"/>
</dbReference>
<feature type="domain" description="Laminin IV type A" evidence="17">
    <location>
        <begin position="1339"/>
        <end position="1524"/>
    </location>
</feature>